<feature type="domain" description="Nudix hydrolase" evidence="8">
    <location>
        <begin position="48"/>
        <end position="183"/>
    </location>
</feature>
<dbReference type="PROSITE" id="PS51462">
    <property type="entry name" value="NUDIX"/>
    <property type="match status" value="1"/>
</dbReference>
<dbReference type="InterPro" id="IPR015797">
    <property type="entry name" value="NUDIX_hydrolase-like_dom_sf"/>
</dbReference>
<dbReference type="InterPro" id="IPR000086">
    <property type="entry name" value="NUDIX_hydrolase_dom"/>
</dbReference>
<proteinExistence type="inferred from homology"/>
<dbReference type="PANTHER" id="PTHR11839">
    <property type="entry name" value="UDP/ADP-SUGAR PYROPHOSPHATASE"/>
    <property type="match status" value="1"/>
</dbReference>
<accession>A0ABT0BZ06</accession>
<dbReference type="Pfam" id="PF00293">
    <property type="entry name" value="NUDIX"/>
    <property type="match status" value="1"/>
</dbReference>
<keyword evidence="10" id="KW-1185">Reference proteome</keyword>
<gene>
    <name evidence="9" type="ORF">MUN53_05190</name>
</gene>
<dbReference type="RefSeq" id="WP_243323702.1">
    <property type="nucleotide sequence ID" value="NZ_JAKZMM010000009.1"/>
</dbReference>
<organism evidence="9 10">
    <name type="scientific">Parabacteroides faecalis</name>
    <dbReference type="NCBI Taxonomy" id="2924040"/>
    <lineage>
        <taxon>Bacteria</taxon>
        <taxon>Pseudomonadati</taxon>
        <taxon>Bacteroidota</taxon>
        <taxon>Bacteroidia</taxon>
        <taxon>Bacteroidales</taxon>
        <taxon>Tannerellaceae</taxon>
        <taxon>Parabacteroides</taxon>
    </lineage>
</organism>
<sequence length="187" mass="22053">MEQDYKEKSRLWKVLDRTYLYRDAWLTARKDRVQLPNGNIIPNYYILEYPNWVNTIAITKDQKFIFVRQYRHGIEEVRYELCAGVCDKEDASPLESARRELWEETGYGNGHWSPFMVMSANPSTMNNLTYTFLATDVEPISAPHQEATEDLSIHLLTREEVLDLLRTDQIRQSLHAAALWKYMFLSL</sequence>
<dbReference type="SUPFAM" id="SSF55811">
    <property type="entry name" value="Nudix"/>
    <property type="match status" value="1"/>
</dbReference>
<evidence type="ECO:0000313" key="9">
    <source>
        <dbReference type="EMBL" id="MCJ2380010.1"/>
    </source>
</evidence>
<evidence type="ECO:0000256" key="5">
    <source>
        <dbReference type="ARBA" id="ARBA00022801"/>
    </source>
</evidence>
<protein>
    <recommendedName>
        <fullName evidence="4">GDP-mannose pyrophosphatase</fullName>
    </recommendedName>
    <alternativeName>
        <fullName evidence="6">GDP-mannose hydrolase</fullName>
    </alternativeName>
    <alternativeName>
        <fullName evidence="7">GDPMK</fullName>
    </alternativeName>
</protein>
<evidence type="ECO:0000313" key="10">
    <source>
        <dbReference type="Proteomes" id="UP001165444"/>
    </source>
</evidence>
<reference evidence="9 10" key="1">
    <citation type="submission" date="2022-03" db="EMBL/GenBank/DDBJ databases">
        <title>Parabacteroides sp. nov. isolated from swine feces.</title>
        <authorList>
            <person name="Bak J.E."/>
        </authorList>
    </citation>
    <scope>NUCLEOTIDE SEQUENCE [LARGE SCALE GENOMIC DNA]</scope>
    <source>
        <strain evidence="9 10">AGMB00274</strain>
    </source>
</reference>
<evidence type="ECO:0000256" key="2">
    <source>
        <dbReference type="ARBA" id="ARBA00001946"/>
    </source>
</evidence>
<evidence type="ECO:0000256" key="7">
    <source>
        <dbReference type="ARBA" id="ARBA00032272"/>
    </source>
</evidence>
<dbReference type="GO" id="GO:0016787">
    <property type="term" value="F:hydrolase activity"/>
    <property type="evidence" value="ECO:0007669"/>
    <property type="project" value="UniProtKB-KW"/>
</dbReference>
<comment type="caution">
    <text evidence="9">The sequence shown here is derived from an EMBL/GenBank/DDBJ whole genome shotgun (WGS) entry which is preliminary data.</text>
</comment>
<keyword evidence="5 9" id="KW-0378">Hydrolase</keyword>
<dbReference type="Gene3D" id="3.90.79.10">
    <property type="entry name" value="Nucleoside Triphosphate Pyrophosphohydrolase"/>
    <property type="match status" value="1"/>
</dbReference>
<dbReference type="PANTHER" id="PTHR11839:SF18">
    <property type="entry name" value="NUDIX HYDROLASE DOMAIN-CONTAINING PROTEIN"/>
    <property type="match status" value="1"/>
</dbReference>
<evidence type="ECO:0000259" key="8">
    <source>
        <dbReference type="PROSITE" id="PS51462"/>
    </source>
</evidence>
<evidence type="ECO:0000256" key="4">
    <source>
        <dbReference type="ARBA" id="ARBA00016377"/>
    </source>
</evidence>
<name>A0ABT0BZ06_9BACT</name>
<evidence type="ECO:0000256" key="3">
    <source>
        <dbReference type="ARBA" id="ARBA00007275"/>
    </source>
</evidence>
<dbReference type="Proteomes" id="UP001165444">
    <property type="component" value="Unassembled WGS sequence"/>
</dbReference>
<comment type="similarity">
    <text evidence="3">Belongs to the Nudix hydrolase family. NudK subfamily.</text>
</comment>
<evidence type="ECO:0000256" key="6">
    <source>
        <dbReference type="ARBA" id="ARBA00032162"/>
    </source>
</evidence>
<evidence type="ECO:0000256" key="1">
    <source>
        <dbReference type="ARBA" id="ARBA00000847"/>
    </source>
</evidence>
<comment type="cofactor">
    <cofactor evidence="2">
        <name>Mg(2+)</name>
        <dbReference type="ChEBI" id="CHEBI:18420"/>
    </cofactor>
</comment>
<dbReference type="EMBL" id="JAKZMM010000009">
    <property type="protein sequence ID" value="MCJ2380010.1"/>
    <property type="molecule type" value="Genomic_DNA"/>
</dbReference>
<dbReference type="CDD" id="cd03424">
    <property type="entry name" value="NUDIX_ADPRase_Nudt5_UGPPase_Nudt14"/>
    <property type="match status" value="1"/>
</dbReference>
<comment type="catalytic activity">
    <reaction evidence="1">
        <text>GDP-alpha-D-mannose + H2O = alpha-D-mannose 1-phosphate + GMP + 2 H(+)</text>
        <dbReference type="Rhea" id="RHEA:27978"/>
        <dbReference type="ChEBI" id="CHEBI:15377"/>
        <dbReference type="ChEBI" id="CHEBI:15378"/>
        <dbReference type="ChEBI" id="CHEBI:57527"/>
        <dbReference type="ChEBI" id="CHEBI:58115"/>
        <dbReference type="ChEBI" id="CHEBI:58409"/>
    </reaction>
</comment>